<evidence type="ECO:0000313" key="25">
    <source>
        <dbReference type="Proteomes" id="UP001142055"/>
    </source>
</evidence>
<dbReference type="FunFam" id="3.30.200.20:FF:000058">
    <property type="entry name" value="Putative serine/threonine-protein kinase N2"/>
    <property type="match status" value="1"/>
</dbReference>
<evidence type="ECO:0000256" key="2">
    <source>
        <dbReference type="ARBA" id="ARBA00004496"/>
    </source>
</evidence>
<dbReference type="SMART" id="SM00133">
    <property type="entry name" value="S_TK_X"/>
    <property type="match status" value="1"/>
</dbReference>
<sequence>MSSSLASVMALDLIEKYDYLKEHNLSMVDKLDRLKRFLKDEIRKELKLKLGAENLRRASTDKKSLSNVDKIVKEANYKLEMLQSDLAECDRFIVQHNHESNEYLSSSFKTGGINAGSGGDGSQTSSDLEDLSDFVSGTDFGNNNNSGNNGTSQSFPATSPGQSIGSNGSGNFVLQVPGSSNINQHSNNMPNDSGNVLNAAIHNLDETLKRLEKRMNTEMKVKQGAENMIHEFGLKPDKSSRKLLAEAQQMFEESKKKVEYMRMQIIRLRHQKKLRQNIELDSNGGMGNGIGAGTGLNMTSQIVQSLDKRIEELRYRLKVECAVVDGAKNAIKMLEKSNTKGTEKHTTEAKASLDECSKKIDLLRKAIEICLLQLPADSEKAIKLKLELENSQTINSHIYSPTITSKTNVDDNSNSGNNISRRESANQSNMNYMTTPTLPKPAAITGKLEVRLIGCQDLLKEVPGRTLFKESVGRSDIKSFVKAKGLGRSYSRSYSIKEETSNEIMAVLKLDNVIVGTTSWKGCSQKAWDQRFTFDLDRCKELEIQIFWHDWRSLCALKYLRLEEFIDDQRQGIPIHLEPSGILFAEFKFYNPSIISARPKLKRQKLFRQKGNNFFRPAQMNMNVAAWGRLLKRVLPQQQSETNNQRVINNQTIPIISTEPNVSLKAVSENFIQGDENDEIVVVEEDVQVGFEPESDSITKITISSAGSSFSNSGSGSTHHSSVSSSDRKKSNEISTNEYPHLLNIVLNHQKQQQTLTSSPKQQQQQHQLSDPYQQQPIIKEPSPEIIFTPDRPYSFGSPITTTTLSDNSTVSIDETASPLDLSGLKISPLNNVQPIVELVDDETVKQQPLIPQRRPEPPPPPIRISSSKSSTTSSTSSKSCAATTPTKSATHKPLPNKRKPTISLNDFELIAVLGRGHFGKVLLGKYKKTKDYFAIKALKKGDIIARDEVESLLSEKRIFETATKVRHPFLVNLFACFQTSQHVCFVMEYACGGDLMMHIHNEVFNEPRTIFYASCVLLGLEYLHKNKIVYRDLKLDNLLLDREGYVRIADFGLCKEGIGYGDRTGTFCGTPEFLAPEVLTENSYTRAVDWWGFGVLIFEMLVGESPFPGDDEEEVFDSIVNDEVRYPRFLSLEAVSLMRRLLKKNPEKRLGSTDRDAEDVKRQPFFRTLNFEYLLKKKIRPPFVPTVANLEDVANFDEEFTSERPVLTPPKEARPASASEQGVFRDFDYFSDLWAAKVVTDL</sequence>
<dbReference type="InterPro" id="IPR037313">
    <property type="entry name" value="PKN_HR1_1"/>
</dbReference>
<evidence type="ECO:0000256" key="4">
    <source>
        <dbReference type="ARBA" id="ARBA00012429"/>
    </source>
</evidence>
<evidence type="ECO:0000256" key="18">
    <source>
        <dbReference type="PROSITE-ProRule" id="PRU10141"/>
    </source>
</evidence>
<evidence type="ECO:0000259" key="22">
    <source>
        <dbReference type="PROSITE" id="PS51285"/>
    </source>
</evidence>
<evidence type="ECO:0000259" key="21">
    <source>
        <dbReference type="PROSITE" id="PS50011"/>
    </source>
</evidence>
<feature type="coiled-coil region" evidence="19">
    <location>
        <begin position="194"/>
        <end position="228"/>
    </location>
</feature>
<keyword evidence="7" id="KW-0597">Phosphoprotein</keyword>
<feature type="compositionally biased region" description="Low complexity" evidence="20">
    <location>
        <begin position="751"/>
        <end position="777"/>
    </location>
</feature>
<keyword evidence="25" id="KW-1185">Reference proteome</keyword>
<evidence type="ECO:0000256" key="5">
    <source>
        <dbReference type="ARBA" id="ARBA00022490"/>
    </source>
</evidence>
<organism evidence="24 25">
    <name type="scientific">Blomia tropicalis</name>
    <name type="common">Mite</name>
    <dbReference type="NCBI Taxonomy" id="40697"/>
    <lineage>
        <taxon>Eukaryota</taxon>
        <taxon>Metazoa</taxon>
        <taxon>Ecdysozoa</taxon>
        <taxon>Arthropoda</taxon>
        <taxon>Chelicerata</taxon>
        <taxon>Arachnida</taxon>
        <taxon>Acari</taxon>
        <taxon>Acariformes</taxon>
        <taxon>Sarcoptiformes</taxon>
        <taxon>Astigmata</taxon>
        <taxon>Glycyphagoidea</taxon>
        <taxon>Echimyopodidae</taxon>
        <taxon>Blomia</taxon>
    </lineage>
</organism>
<dbReference type="PROSITE" id="PS51860">
    <property type="entry name" value="REM_1"/>
    <property type="match status" value="1"/>
</dbReference>
<dbReference type="CDD" id="cd11622">
    <property type="entry name" value="HR1_PKN_1"/>
    <property type="match status" value="1"/>
</dbReference>
<evidence type="ECO:0000256" key="6">
    <source>
        <dbReference type="ARBA" id="ARBA00022527"/>
    </source>
</evidence>
<comment type="catalytic activity">
    <reaction evidence="16">
        <text>L-seryl-[protein] + ATP = O-phospho-L-seryl-[protein] + ADP + H(+)</text>
        <dbReference type="Rhea" id="RHEA:17989"/>
        <dbReference type="Rhea" id="RHEA-COMP:9863"/>
        <dbReference type="Rhea" id="RHEA-COMP:11604"/>
        <dbReference type="ChEBI" id="CHEBI:15378"/>
        <dbReference type="ChEBI" id="CHEBI:29999"/>
        <dbReference type="ChEBI" id="CHEBI:30616"/>
        <dbReference type="ChEBI" id="CHEBI:83421"/>
        <dbReference type="ChEBI" id="CHEBI:456216"/>
        <dbReference type="EC" id="2.7.11.13"/>
    </reaction>
</comment>
<dbReference type="InterPro" id="IPR008271">
    <property type="entry name" value="Ser/Thr_kinase_AS"/>
</dbReference>
<dbReference type="SUPFAM" id="SSF49562">
    <property type="entry name" value="C2 domain (Calcium/lipid-binding domain, CaLB)"/>
    <property type="match status" value="1"/>
</dbReference>
<dbReference type="GO" id="GO:0005634">
    <property type="term" value="C:nucleus"/>
    <property type="evidence" value="ECO:0007669"/>
    <property type="project" value="UniProtKB-SubCell"/>
</dbReference>
<keyword evidence="10 18" id="KW-0547">Nucleotide-binding</keyword>
<dbReference type="Gene3D" id="3.30.200.20">
    <property type="entry name" value="Phosphorylase Kinase, domain 1"/>
    <property type="match status" value="1"/>
</dbReference>
<dbReference type="SUPFAM" id="SSF46585">
    <property type="entry name" value="HR1 repeat"/>
    <property type="match status" value="3"/>
</dbReference>
<dbReference type="InterPro" id="IPR017441">
    <property type="entry name" value="Protein_kinase_ATP_BS"/>
</dbReference>
<dbReference type="CDD" id="cd05589">
    <property type="entry name" value="STKc_PKN"/>
    <property type="match status" value="1"/>
</dbReference>
<evidence type="ECO:0000256" key="16">
    <source>
        <dbReference type="ARBA" id="ARBA00047470"/>
    </source>
</evidence>
<feature type="domain" description="REM-1" evidence="23">
    <location>
        <begin position="18"/>
        <end position="95"/>
    </location>
</feature>
<comment type="similarity">
    <text evidence="3">Belongs to the protein kinase superfamily. AGC Ser/Thr protein kinase family. PKC subfamily.</text>
</comment>
<accession>A0A9Q0RPN2</accession>
<keyword evidence="6" id="KW-0723">Serine/threonine-protein kinase</keyword>
<dbReference type="GO" id="GO:0005737">
    <property type="term" value="C:cytoplasm"/>
    <property type="evidence" value="ECO:0007669"/>
    <property type="project" value="UniProtKB-SubCell"/>
</dbReference>
<evidence type="ECO:0000256" key="19">
    <source>
        <dbReference type="SAM" id="Coils"/>
    </source>
</evidence>
<dbReference type="SMART" id="SM00742">
    <property type="entry name" value="Hr1"/>
    <property type="match status" value="3"/>
</dbReference>
<gene>
    <name evidence="24" type="ORF">RDWZM_002158</name>
</gene>
<keyword evidence="8" id="KW-0808">Transferase</keyword>
<dbReference type="InterPro" id="IPR011009">
    <property type="entry name" value="Kinase-like_dom_sf"/>
</dbReference>
<feature type="compositionally biased region" description="Low complexity" evidence="20">
    <location>
        <begin position="706"/>
        <end position="725"/>
    </location>
</feature>
<dbReference type="PROSITE" id="PS50011">
    <property type="entry name" value="PROTEIN_KINASE_DOM"/>
    <property type="match status" value="1"/>
</dbReference>
<evidence type="ECO:0000256" key="9">
    <source>
        <dbReference type="ARBA" id="ARBA00022737"/>
    </source>
</evidence>
<dbReference type="AlphaFoldDB" id="A0A9Q0RPN2"/>
<dbReference type="PROSITE" id="PS51285">
    <property type="entry name" value="AGC_KINASE_CTER"/>
    <property type="match status" value="1"/>
</dbReference>
<dbReference type="FunFam" id="1.10.510.10:FF:000038">
    <property type="entry name" value="serine/threonine-protein kinase N2 isoform X1"/>
    <property type="match status" value="1"/>
</dbReference>
<feature type="domain" description="Protein kinase" evidence="21">
    <location>
        <begin position="908"/>
        <end position="1167"/>
    </location>
</feature>
<evidence type="ECO:0000256" key="3">
    <source>
        <dbReference type="ARBA" id="ARBA00005490"/>
    </source>
</evidence>
<evidence type="ECO:0000256" key="13">
    <source>
        <dbReference type="ARBA" id="ARBA00023054"/>
    </source>
</evidence>
<evidence type="ECO:0000256" key="11">
    <source>
        <dbReference type="ARBA" id="ARBA00022777"/>
    </source>
</evidence>
<feature type="region of interest" description="Disordered" evidence="20">
    <location>
        <begin position="751"/>
        <end position="807"/>
    </location>
</feature>
<evidence type="ECO:0000256" key="20">
    <source>
        <dbReference type="SAM" id="MobiDB-lite"/>
    </source>
</evidence>
<dbReference type="Gene3D" id="1.10.287.160">
    <property type="entry name" value="HR1 repeat"/>
    <property type="match status" value="3"/>
</dbReference>
<feature type="domain" description="AGC-kinase C-terminal" evidence="22">
    <location>
        <begin position="1168"/>
        <end position="1240"/>
    </location>
</feature>
<reference evidence="24" key="1">
    <citation type="submission" date="2022-12" db="EMBL/GenBank/DDBJ databases">
        <title>Genome assemblies of Blomia tropicalis.</title>
        <authorList>
            <person name="Cui Y."/>
        </authorList>
    </citation>
    <scope>NUCLEOTIDE SEQUENCE</scope>
    <source>
        <tissue evidence="24">Adult mites</tissue>
    </source>
</reference>
<comment type="subcellular location">
    <subcellularLocation>
        <location evidence="2">Cytoplasm</location>
    </subcellularLocation>
    <subcellularLocation>
        <location evidence="1">Nucleus</location>
    </subcellularLocation>
</comment>
<dbReference type="OMA" id="SQTINSH"/>
<evidence type="ECO:0000313" key="24">
    <source>
        <dbReference type="EMBL" id="KAJ6223613.1"/>
    </source>
</evidence>
<comment type="caution">
    <text evidence="24">The sequence shown here is derived from an EMBL/GenBank/DDBJ whole genome shotgun (WGS) entry which is preliminary data.</text>
</comment>
<dbReference type="SUPFAM" id="SSF56112">
    <property type="entry name" value="Protein kinase-like (PK-like)"/>
    <property type="match status" value="1"/>
</dbReference>
<dbReference type="Proteomes" id="UP001142055">
    <property type="component" value="Chromosome 1"/>
</dbReference>
<dbReference type="InterPro" id="IPR036274">
    <property type="entry name" value="HR1_rpt_sf"/>
</dbReference>
<dbReference type="GO" id="GO:0005524">
    <property type="term" value="F:ATP binding"/>
    <property type="evidence" value="ECO:0007669"/>
    <property type="project" value="UniProtKB-UniRule"/>
</dbReference>
<evidence type="ECO:0000256" key="17">
    <source>
        <dbReference type="PROSITE-ProRule" id="PRU01207"/>
    </source>
</evidence>
<dbReference type="Gene3D" id="1.10.510.10">
    <property type="entry name" value="Transferase(Phosphotransferase) domain 1"/>
    <property type="match status" value="1"/>
</dbReference>
<feature type="compositionally biased region" description="Low complexity" evidence="20">
    <location>
        <begin position="864"/>
        <end position="889"/>
    </location>
</feature>
<dbReference type="InterPro" id="IPR017892">
    <property type="entry name" value="Pkinase_C"/>
</dbReference>
<name>A0A9Q0RPN2_BLOTA</name>
<keyword evidence="5" id="KW-0963">Cytoplasm</keyword>
<feature type="region of interest" description="Disordered" evidence="20">
    <location>
        <begin position="114"/>
        <end position="167"/>
    </location>
</feature>
<dbReference type="PROSITE" id="PS00107">
    <property type="entry name" value="PROTEIN_KINASE_ATP"/>
    <property type="match status" value="1"/>
</dbReference>
<evidence type="ECO:0000256" key="8">
    <source>
        <dbReference type="ARBA" id="ARBA00022679"/>
    </source>
</evidence>
<dbReference type="Pfam" id="PF00433">
    <property type="entry name" value="Pkinase_C"/>
    <property type="match status" value="1"/>
</dbReference>
<dbReference type="GO" id="GO:0031267">
    <property type="term" value="F:small GTPase binding"/>
    <property type="evidence" value="ECO:0007669"/>
    <property type="project" value="InterPro"/>
</dbReference>
<feature type="compositionally biased region" description="Polar residues" evidence="20">
    <location>
        <begin position="151"/>
        <end position="167"/>
    </location>
</feature>
<keyword evidence="11" id="KW-0418">Kinase</keyword>
<keyword evidence="13 17" id="KW-0175">Coiled coil</keyword>
<dbReference type="Pfam" id="PF00069">
    <property type="entry name" value="Pkinase"/>
    <property type="match status" value="1"/>
</dbReference>
<protein>
    <recommendedName>
        <fullName evidence="4">protein kinase C</fullName>
        <ecNumber evidence="4">2.7.11.13</ecNumber>
    </recommendedName>
</protein>
<evidence type="ECO:0000259" key="23">
    <source>
        <dbReference type="PROSITE" id="PS51860"/>
    </source>
</evidence>
<dbReference type="PANTHER" id="PTHR24351">
    <property type="entry name" value="RIBOSOMAL PROTEIN S6 KINASE"/>
    <property type="match status" value="1"/>
</dbReference>
<keyword evidence="14" id="KW-0539">Nucleus</keyword>
<dbReference type="Pfam" id="PF02185">
    <property type="entry name" value="HR1"/>
    <property type="match status" value="3"/>
</dbReference>
<dbReference type="GO" id="GO:0007165">
    <property type="term" value="P:signal transduction"/>
    <property type="evidence" value="ECO:0007669"/>
    <property type="project" value="InterPro"/>
</dbReference>
<dbReference type="InterPro" id="IPR000961">
    <property type="entry name" value="AGC-kinase_C"/>
</dbReference>
<dbReference type="GO" id="GO:0004697">
    <property type="term" value="F:diacylglycerol-dependent serine/threonine kinase activity"/>
    <property type="evidence" value="ECO:0007669"/>
    <property type="project" value="UniProtKB-EC"/>
</dbReference>
<keyword evidence="12 18" id="KW-0067">ATP-binding</keyword>
<feature type="compositionally biased region" description="Low complexity" evidence="20">
    <location>
        <begin position="141"/>
        <end position="150"/>
    </location>
</feature>
<feature type="compositionally biased region" description="Polar residues" evidence="20">
    <location>
        <begin position="798"/>
        <end position="807"/>
    </location>
</feature>
<evidence type="ECO:0000256" key="15">
    <source>
        <dbReference type="ARBA" id="ARBA00047272"/>
    </source>
</evidence>
<evidence type="ECO:0000256" key="7">
    <source>
        <dbReference type="ARBA" id="ARBA00022553"/>
    </source>
</evidence>
<feature type="region of interest" description="Disordered" evidence="20">
    <location>
        <begin position="706"/>
        <end position="733"/>
    </location>
</feature>
<evidence type="ECO:0000256" key="12">
    <source>
        <dbReference type="ARBA" id="ARBA00022840"/>
    </source>
</evidence>
<proteinExistence type="inferred from homology"/>
<feature type="region of interest" description="Disordered" evidence="20">
    <location>
        <begin position="847"/>
        <end position="898"/>
    </location>
</feature>
<dbReference type="InterPro" id="IPR000719">
    <property type="entry name" value="Prot_kinase_dom"/>
</dbReference>
<dbReference type="EMBL" id="JAPWDV010000001">
    <property type="protein sequence ID" value="KAJ6223613.1"/>
    <property type="molecule type" value="Genomic_DNA"/>
</dbReference>
<dbReference type="CDD" id="cd11623">
    <property type="entry name" value="HR1_PKN_2"/>
    <property type="match status" value="1"/>
</dbReference>
<dbReference type="EC" id="2.7.11.13" evidence="4"/>
<evidence type="ECO:0000256" key="1">
    <source>
        <dbReference type="ARBA" id="ARBA00004123"/>
    </source>
</evidence>
<feature type="binding site" evidence="18">
    <location>
        <position position="937"/>
    </location>
    <ligand>
        <name>ATP</name>
        <dbReference type="ChEBI" id="CHEBI:30616"/>
    </ligand>
</feature>
<comment type="catalytic activity">
    <reaction evidence="15">
        <text>L-threonyl-[protein] + ATP = O-phospho-L-threonyl-[protein] + ADP + H(+)</text>
        <dbReference type="Rhea" id="RHEA:46608"/>
        <dbReference type="Rhea" id="RHEA-COMP:11060"/>
        <dbReference type="Rhea" id="RHEA-COMP:11605"/>
        <dbReference type="ChEBI" id="CHEBI:15378"/>
        <dbReference type="ChEBI" id="CHEBI:30013"/>
        <dbReference type="ChEBI" id="CHEBI:30616"/>
        <dbReference type="ChEBI" id="CHEBI:61977"/>
        <dbReference type="ChEBI" id="CHEBI:456216"/>
        <dbReference type="EC" id="2.7.11.13"/>
    </reaction>
</comment>
<dbReference type="SMART" id="SM00220">
    <property type="entry name" value="S_TKc"/>
    <property type="match status" value="1"/>
</dbReference>
<dbReference type="InterPro" id="IPR011072">
    <property type="entry name" value="HR1_rho-bd"/>
</dbReference>
<evidence type="ECO:0000256" key="14">
    <source>
        <dbReference type="ARBA" id="ARBA00023242"/>
    </source>
</evidence>
<dbReference type="PROSITE" id="PS00108">
    <property type="entry name" value="PROTEIN_KINASE_ST"/>
    <property type="match status" value="1"/>
</dbReference>
<evidence type="ECO:0000256" key="10">
    <source>
        <dbReference type="ARBA" id="ARBA00022741"/>
    </source>
</evidence>
<feature type="region of interest" description="Disordered" evidence="20">
    <location>
        <begin position="404"/>
        <end position="428"/>
    </location>
</feature>
<keyword evidence="9" id="KW-0677">Repeat</keyword>
<dbReference type="InterPro" id="IPR035892">
    <property type="entry name" value="C2_domain_sf"/>
</dbReference>